<evidence type="ECO:0000313" key="2">
    <source>
        <dbReference type="Proteomes" id="UP000054783"/>
    </source>
</evidence>
<accession>A0A0V1A509</accession>
<organism evidence="1 2">
    <name type="scientific">Trichinella patagoniensis</name>
    <dbReference type="NCBI Taxonomy" id="990121"/>
    <lineage>
        <taxon>Eukaryota</taxon>
        <taxon>Metazoa</taxon>
        <taxon>Ecdysozoa</taxon>
        <taxon>Nematoda</taxon>
        <taxon>Enoplea</taxon>
        <taxon>Dorylaimia</taxon>
        <taxon>Trichinellida</taxon>
        <taxon>Trichinellidae</taxon>
        <taxon>Trichinella</taxon>
    </lineage>
</organism>
<gene>
    <name evidence="1" type="ORF">T12_2532</name>
</gene>
<protein>
    <submittedName>
        <fullName evidence="1">Uncharacterized protein</fullName>
    </submittedName>
</protein>
<comment type="caution">
    <text evidence="1">The sequence shown here is derived from an EMBL/GenBank/DDBJ whole genome shotgun (WGS) entry which is preliminary data.</text>
</comment>
<dbReference type="AlphaFoldDB" id="A0A0V1A509"/>
<name>A0A0V1A509_9BILA</name>
<dbReference type="EMBL" id="JYDQ01000030">
    <property type="protein sequence ID" value="KRY19880.1"/>
    <property type="molecule type" value="Genomic_DNA"/>
</dbReference>
<dbReference type="Proteomes" id="UP000054783">
    <property type="component" value="Unassembled WGS sequence"/>
</dbReference>
<keyword evidence="2" id="KW-1185">Reference proteome</keyword>
<sequence length="32" mass="3582">MLHAVCLGGIFMDSHLLSMVVEECTLIEQFSQ</sequence>
<proteinExistence type="predicted"/>
<evidence type="ECO:0000313" key="1">
    <source>
        <dbReference type="EMBL" id="KRY19880.1"/>
    </source>
</evidence>
<reference evidence="1 2" key="1">
    <citation type="submission" date="2015-01" db="EMBL/GenBank/DDBJ databases">
        <title>Evolution of Trichinella species and genotypes.</title>
        <authorList>
            <person name="Korhonen P.K."/>
            <person name="Edoardo P."/>
            <person name="Giuseppe L.R."/>
            <person name="Gasser R.B."/>
        </authorList>
    </citation>
    <scope>NUCLEOTIDE SEQUENCE [LARGE SCALE GENOMIC DNA]</scope>
    <source>
        <strain evidence="1">ISS2496</strain>
    </source>
</reference>